<evidence type="ECO:0000313" key="1">
    <source>
        <dbReference type="EMBL" id="ADV47606.1"/>
    </source>
</evidence>
<accession>E6X8L9</accession>
<dbReference type="AlphaFoldDB" id="E6X8L9"/>
<name>E6X8L9_CELAD</name>
<evidence type="ECO:0000313" key="2">
    <source>
        <dbReference type="Proteomes" id="UP000008634"/>
    </source>
</evidence>
<sequence>MKKLLFITISLFLINNGNAQDKKKYKGYMPFNHNNLWGIVDSTQKTIIEPKYNDIRILGELDYVSLDDEIIFDLEKGTQQKSLGTFKTEVIINKQRFYLFNNGDTSLLIDLKNNEKIALSLKYSNFENVTLTNPNSGIENEFIIGQLDYDSYILLKNNKKLPSVISGKISEPDLLVDESSNKNVYFTAIKNSKIYVYNSNLKVVNTFLNDEKLNENLESLAKKINSGGLSQKCFTCAETMGNGSFSEDPLLPEIFEVSYRSNYLSVIYKNKKGEEIEVRPYQTFEKGCGYLDGVTFGKNLIFTDLNYVRPKKLMFPKEYLD</sequence>
<protein>
    <submittedName>
        <fullName evidence="1">KWG Leptospira repeat protein</fullName>
    </submittedName>
</protein>
<keyword evidence="2" id="KW-1185">Reference proteome</keyword>
<organism evidence="1 2">
    <name type="scientific">Cellulophaga algicola (strain DSM 14237 / IC166 / ACAM 630)</name>
    <dbReference type="NCBI Taxonomy" id="688270"/>
    <lineage>
        <taxon>Bacteria</taxon>
        <taxon>Pseudomonadati</taxon>
        <taxon>Bacteroidota</taxon>
        <taxon>Flavobacteriia</taxon>
        <taxon>Flavobacteriales</taxon>
        <taxon>Flavobacteriaceae</taxon>
        <taxon>Cellulophaga</taxon>
    </lineage>
</organism>
<reference evidence="1 2" key="1">
    <citation type="journal article" date="2010" name="Stand. Genomic Sci.">
        <title>Complete genome sequence of Cellulophaga algicola type strain (IC166).</title>
        <authorList>
            <person name="Abt B."/>
            <person name="Lu M."/>
            <person name="Misra M."/>
            <person name="Han C."/>
            <person name="Nolan M."/>
            <person name="Lucas S."/>
            <person name="Hammon N."/>
            <person name="Deshpande S."/>
            <person name="Cheng J.F."/>
            <person name="Tapia R."/>
            <person name="Goodwin L."/>
            <person name="Pitluck S."/>
            <person name="Liolios K."/>
            <person name="Pagani I."/>
            <person name="Ivanova N."/>
            <person name="Mavromatis K."/>
            <person name="Ovchinikova G."/>
            <person name="Pati A."/>
            <person name="Chen A."/>
            <person name="Palaniappan K."/>
            <person name="Land M."/>
            <person name="Hauser L."/>
            <person name="Chang Y.J."/>
            <person name="Jeffries C.D."/>
            <person name="Detter J.C."/>
            <person name="Brambilla E."/>
            <person name="Rohde M."/>
            <person name="Tindall B.J."/>
            <person name="Goker M."/>
            <person name="Woyke T."/>
            <person name="Bristow J."/>
            <person name="Eisen J.A."/>
            <person name="Markowitz V."/>
            <person name="Hugenholtz P."/>
            <person name="Kyrpides N.C."/>
            <person name="Klenk H.P."/>
            <person name="Lapidus A."/>
        </authorList>
    </citation>
    <scope>NUCLEOTIDE SEQUENCE [LARGE SCALE GENOMIC DNA]</scope>
    <source>
        <strain evidence="2">DSM 14237 / IC166 / ACAM 630</strain>
    </source>
</reference>
<dbReference type="HOGENOM" id="CLU_865190_0_0_10"/>
<proteinExistence type="predicted"/>
<dbReference type="Proteomes" id="UP000008634">
    <property type="component" value="Chromosome"/>
</dbReference>
<dbReference type="EMBL" id="CP002453">
    <property type="protein sequence ID" value="ADV47606.1"/>
    <property type="molecule type" value="Genomic_DNA"/>
</dbReference>
<dbReference type="RefSeq" id="WP_013549101.1">
    <property type="nucleotide sequence ID" value="NC_014934.1"/>
</dbReference>
<gene>
    <name evidence="1" type="ordered locus">Celal_0260</name>
</gene>
<dbReference type="KEGG" id="cao:Celal_0260"/>
<dbReference type="OrthoDB" id="1407220at2"/>